<keyword evidence="2" id="KW-0614">Plasmid</keyword>
<dbReference type="EMBL" id="CP007129">
    <property type="protein sequence ID" value="AHG92866.1"/>
    <property type="molecule type" value="Genomic_DNA"/>
</dbReference>
<feature type="transmembrane region" description="Helical" evidence="1">
    <location>
        <begin position="99"/>
        <end position="121"/>
    </location>
</feature>
<feature type="transmembrane region" description="Helical" evidence="1">
    <location>
        <begin position="68"/>
        <end position="87"/>
    </location>
</feature>
<name>W0RQ81_9BACT</name>
<feature type="transmembrane region" description="Helical" evidence="1">
    <location>
        <begin position="40"/>
        <end position="62"/>
    </location>
</feature>
<dbReference type="RefSeq" id="WP_025414192.1">
    <property type="nucleotide sequence ID" value="NZ_CP007129.1"/>
</dbReference>
<evidence type="ECO:0000313" key="2">
    <source>
        <dbReference type="EMBL" id="AHG92866.1"/>
    </source>
</evidence>
<keyword evidence="3" id="KW-1185">Reference proteome</keyword>
<keyword evidence="1" id="KW-1133">Transmembrane helix</keyword>
<feature type="transmembrane region" description="Helical" evidence="1">
    <location>
        <begin position="6"/>
        <end position="28"/>
    </location>
</feature>
<dbReference type="KEGG" id="gba:J421_5331"/>
<keyword evidence="1" id="KW-0472">Membrane</keyword>
<dbReference type="AlphaFoldDB" id="W0RQ81"/>
<accession>W0RQ81</accession>
<protein>
    <submittedName>
        <fullName evidence="2">Uncharacterized protein</fullName>
    </submittedName>
</protein>
<dbReference type="InParanoid" id="W0RQ81"/>
<proteinExistence type="predicted"/>
<gene>
    <name evidence="2" type="ORF">J421_5331</name>
</gene>
<evidence type="ECO:0000313" key="3">
    <source>
        <dbReference type="Proteomes" id="UP000019151"/>
    </source>
</evidence>
<organism evidence="2 3">
    <name type="scientific">Gemmatirosa kalamazoonensis</name>
    <dbReference type="NCBI Taxonomy" id="861299"/>
    <lineage>
        <taxon>Bacteria</taxon>
        <taxon>Pseudomonadati</taxon>
        <taxon>Gemmatimonadota</taxon>
        <taxon>Gemmatimonadia</taxon>
        <taxon>Gemmatimonadales</taxon>
        <taxon>Gemmatimonadaceae</taxon>
        <taxon>Gemmatirosa</taxon>
    </lineage>
</organism>
<evidence type="ECO:0000256" key="1">
    <source>
        <dbReference type="SAM" id="Phobius"/>
    </source>
</evidence>
<reference evidence="2 3" key="1">
    <citation type="journal article" date="2014" name="Genome Announc.">
        <title>Genome Sequence and Methylome of Soil Bacterium Gemmatirosa kalamazoonensis KBS708T, a Member of the Rarely Cultivated Gemmatimonadetes Phylum.</title>
        <authorList>
            <person name="Debruyn J.M."/>
            <person name="Radosevich M."/>
            <person name="Wommack K.E."/>
            <person name="Polson S.W."/>
            <person name="Hauser L.J."/>
            <person name="Fawaz M.N."/>
            <person name="Korlach J."/>
            <person name="Tsai Y.C."/>
        </authorList>
    </citation>
    <scope>NUCLEOTIDE SEQUENCE [LARGE SCALE GENOMIC DNA]</scope>
    <source>
        <strain evidence="2 3">KBS708</strain>
        <plasmid evidence="3">Plasmid 1</plasmid>
    </source>
</reference>
<keyword evidence="1" id="KW-0812">Transmembrane</keyword>
<dbReference type="Proteomes" id="UP000019151">
    <property type="component" value="Plasmid 1"/>
</dbReference>
<geneLocation type="plasmid" evidence="2 3">
    <name>1</name>
</geneLocation>
<sequence length="134" mass="13797">METFFWQARCLMAAAAVLAGAAIVLTYCGAGRRAWFAHSVLSAGVGVAMLAAAHAAGLGALAPWWQTGAAYFAALSAPALAAGWAGRRAARRWATRSRWRAAVAAVAAGLVVAVPGGRFAAEVLPEFQMINAVQ</sequence>
<dbReference type="HOGENOM" id="CLU_1914052_0_0_0"/>